<evidence type="ECO:0000256" key="6">
    <source>
        <dbReference type="ARBA" id="ARBA00023274"/>
    </source>
</evidence>
<evidence type="ECO:0000256" key="9">
    <source>
        <dbReference type="SAM" id="MobiDB-lite"/>
    </source>
</evidence>
<dbReference type="GO" id="GO:0032543">
    <property type="term" value="P:mitochondrial translation"/>
    <property type="evidence" value="ECO:0007669"/>
    <property type="project" value="InterPro"/>
</dbReference>
<keyword evidence="3" id="KW-0809">Transit peptide</keyword>
<comment type="subcellular location">
    <subcellularLocation>
        <location evidence="1">Mitochondrion</location>
    </subcellularLocation>
</comment>
<evidence type="ECO:0000256" key="4">
    <source>
        <dbReference type="ARBA" id="ARBA00022980"/>
    </source>
</evidence>
<dbReference type="GO" id="GO:0003735">
    <property type="term" value="F:structural constituent of ribosome"/>
    <property type="evidence" value="ECO:0007669"/>
    <property type="project" value="InterPro"/>
</dbReference>
<comment type="similarity">
    <text evidence="2">Belongs to the mitochondrion-specific ribosomal protein mL52 family.</text>
</comment>
<evidence type="ECO:0000256" key="7">
    <source>
        <dbReference type="ARBA" id="ARBA00035181"/>
    </source>
</evidence>
<evidence type="ECO:0000256" key="1">
    <source>
        <dbReference type="ARBA" id="ARBA00004173"/>
    </source>
</evidence>
<keyword evidence="11" id="KW-1185">Reference proteome</keyword>
<evidence type="ECO:0000313" key="10">
    <source>
        <dbReference type="EMBL" id="VUZ41762.1"/>
    </source>
</evidence>
<accession>A0A564Y386</accession>
<evidence type="ECO:0000256" key="2">
    <source>
        <dbReference type="ARBA" id="ARBA00007232"/>
    </source>
</evidence>
<dbReference type="AlphaFoldDB" id="A0A564Y386"/>
<keyword evidence="5" id="KW-0496">Mitochondrion</keyword>
<dbReference type="GO" id="GO:0005762">
    <property type="term" value="C:mitochondrial large ribosomal subunit"/>
    <property type="evidence" value="ECO:0007669"/>
    <property type="project" value="InterPro"/>
</dbReference>
<dbReference type="EMBL" id="CABIJS010000066">
    <property type="protein sequence ID" value="VUZ41762.1"/>
    <property type="molecule type" value="Genomic_DNA"/>
</dbReference>
<proteinExistence type="inferred from homology"/>
<gene>
    <name evidence="10" type="ORF">WMSIL1_LOCUS2373</name>
</gene>
<evidence type="ECO:0000256" key="5">
    <source>
        <dbReference type="ARBA" id="ARBA00023128"/>
    </source>
</evidence>
<evidence type="ECO:0000313" key="11">
    <source>
        <dbReference type="Proteomes" id="UP000321570"/>
    </source>
</evidence>
<dbReference type="InterPro" id="IPR034596">
    <property type="entry name" value="Ribosomal_mL52"/>
</dbReference>
<dbReference type="Pfam" id="PF18699">
    <property type="entry name" value="MRPL52"/>
    <property type="match status" value="1"/>
</dbReference>
<keyword evidence="6" id="KW-0687">Ribonucleoprotein</keyword>
<dbReference type="PANTHER" id="PTHR34090">
    <property type="entry name" value="39S RIBOSOMAL PROTEIN L52, MITOCHONDRIAL"/>
    <property type="match status" value="1"/>
</dbReference>
<evidence type="ECO:0000256" key="3">
    <source>
        <dbReference type="ARBA" id="ARBA00022946"/>
    </source>
</evidence>
<organism evidence="10 11">
    <name type="scientific">Hymenolepis diminuta</name>
    <name type="common">Rat tapeworm</name>
    <dbReference type="NCBI Taxonomy" id="6216"/>
    <lineage>
        <taxon>Eukaryota</taxon>
        <taxon>Metazoa</taxon>
        <taxon>Spiralia</taxon>
        <taxon>Lophotrochozoa</taxon>
        <taxon>Platyhelminthes</taxon>
        <taxon>Cestoda</taxon>
        <taxon>Eucestoda</taxon>
        <taxon>Cyclophyllidea</taxon>
        <taxon>Hymenolepididae</taxon>
        <taxon>Hymenolepis</taxon>
    </lineage>
</organism>
<feature type="region of interest" description="Disordered" evidence="9">
    <location>
        <begin position="94"/>
        <end position="122"/>
    </location>
</feature>
<dbReference type="Proteomes" id="UP000321570">
    <property type="component" value="Unassembled WGS sequence"/>
</dbReference>
<dbReference type="PANTHER" id="PTHR34090:SF1">
    <property type="entry name" value="LARGE RIBOSOMAL SUBUNIT PROTEIN ML52"/>
    <property type="match status" value="1"/>
</dbReference>
<name>A0A564Y386_HYMDI</name>
<keyword evidence="4" id="KW-0689">Ribosomal protein</keyword>
<protein>
    <recommendedName>
        <fullName evidence="7">Large ribosomal subunit protein mL52</fullName>
    </recommendedName>
    <alternativeName>
        <fullName evidence="8">39S ribosomal protein L52, mitochondrial</fullName>
    </alternativeName>
</protein>
<evidence type="ECO:0000256" key="8">
    <source>
        <dbReference type="ARBA" id="ARBA00035425"/>
    </source>
</evidence>
<reference evidence="10 11" key="1">
    <citation type="submission" date="2019-07" db="EMBL/GenBank/DDBJ databases">
        <authorList>
            <person name="Jastrzebski P J."/>
            <person name="Paukszto L."/>
            <person name="Jastrzebski P J."/>
        </authorList>
    </citation>
    <scope>NUCLEOTIDE SEQUENCE [LARGE SCALE GENOMIC DNA]</scope>
    <source>
        <strain evidence="10 11">WMS-il1</strain>
    </source>
</reference>
<sequence>MIVNVWLFRTLGLKFPLKGAERFAGGIFRARRNLPPSNEWGPLTDLPDYSFLDGRVPKTTTLGQRKRLVKQYEMTKQIVGLSSELNEANKRLVEKQNEETKRAKVLSESTLKRKGSQSCYNK</sequence>